<dbReference type="EMBL" id="JASNFN010000025">
    <property type="protein sequence ID" value="MDP5184550.1"/>
    <property type="molecule type" value="Genomic_DNA"/>
</dbReference>
<comment type="caution">
    <text evidence="2">The sequence shown here is derived from an EMBL/GenBank/DDBJ whole genome shotgun (WGS) entry which is preliminary data.</text>
</comment>
<dbReference type="Proteomes" id="UP001233673">
    <property type="component" value="Unassembled WGS sequence"/>
</dbReference>
<dbReference type="Pfam" id="PF12146">
    <property type="entry name" value="Hydrolase_4"/>
    <property type="match status" value="1"/>
</dbReference>
<evidence type="ECO:0000313" key="2">
    <source>
        <dbReference type="EMBL" id="MDP5184550.1"/>
    </source>
</evidence>
<dbReference type="GO" id="GO:0016787">
    <property type="term" value="F:hydrolase activity"/>
    <property type="evidence" value="ECO:0007669"/>
    <property type="project" value="UniProtKB-KW"/>
</dbReference>
<sequence>MPGPTPLPEVMPGAEPFEFPGGDGSVGRTGVLLVHGFTSTPMSMRPWGEHLAAEGFAVRCPLLPGHGTRWQDCNASTSDQWTATVEEALDELAARCDRVFVAGLSMGGTLATRLAEVRPDDVAGLLLVNPALLTRRLDAKLLPLLARVTSSWAPIASDIKKPGTTELAYPRLPIRAMLQLRGLWAATRADLGRVTAPVIVFRSTEDHVVEPVNSTILLAGVASADTTEVVLEDSYHVATLDNDAPLLFRRSAEWIRARVPAGEPDASSGGHR</sequence>
<proteinExistence type="predicted"/>
<dbReference type="InterPro" id="IPR029058">
    <property type="entry name" value="AB_hydrolase_fold"/>
</dbReference>
<dbReference type="SUPFAM" id="SSF53474">
    <property type="entry name" value="alpha/beta-Hydrolases"/>
    <property type="match status" value="1"/>
</dbReference>
<dbReference type="InterPro" id="IPR022742">
    <property type="entry name" value="Hydrolase_4"/>
</dbReference>
<keyword evidence="3" id="KW-1185">Reference proteome</keyword>
<dbReference type="InterPro" id="IPR050266">
    <property type="entry name" value="AB_hydrolase_sf"/>
</dbReference>
<dbReference type="InterPro" id="IPR012354">
    <property type="entry name" value="Esterase_lipase"/>
</dbReference>
<dbReference type="PIRSF" id="PIRSF017388">
    <property type="entry name" value="Esterase_lipase"/>
    <property type="match status" value="1"/>
</dbReference>
<dbReference type="RefSeq" id="WP_306001113.1">
    <property type="nucleotide sequence ID" value="NZ_JASNFN010000025.1"/>
</dbReference>
<accession>A0ABT9IG39</accession>
<reference evidence="3" key="1">
    <citation type="submission" date="2023-05" db="EMBL/GenBank/DDBJ databases">
        <title>Draft genome of Pseudofrankia sp. BMG5.37.</title>
        <authorList>
            <person name="Gtari M."/>
            <person name="Ghodhbane F."/>
            <person name="Sbissi I."/>
        </authorList>
    </citation>
    <scope>NUCLEOTIDE SEQUENCE [LARGE SCALE GENOMIC DNA]</scope>
    <source>
        <strain evidence="3">BMG 814</strain>
    </source>
</reference>
<dbReference type="PANTHER" id="PTHR43798">
    <property type="entry name" value="MONOACYLGLYCEROL LIPASE"/>
    <property type="match status" value="1"/>
</dbReference>
<feature type="domain" description="Serine aminopeptidase S33" evidence="1">
    <location>
        <begin position="31"/>
        <end position="241"/>
    </location>
</feature>
<protein>
    <submittedName>
        <fullName evidence="2">Alpha/beta fold hydrolase</fullName>
    </submittedName>
</protein>
<evidence type="ECO:0000259" key="1">
    <source>
        <dbReference type="Pfam" id="PF12146"/>
    </source>
</evidence>
<name>A0ABT9IG39_9ACTN</name>
<keyword evidence="2" id="KW-0378">Hydrolase</keyword>
<organism evidence="2 3">
    <name type="scientific">Blastococcus carthaginiensis</name>
    <dbReference type="NCBI Taxonomy" id="3050034"/>
    <lineage>
        <taxon>Bacteria</taxon>
        <taxon>Bacillati</taxon>
        <taxon>Actinomycetota</taxon>
        <taxon>Actinomycetes</taxon>
        <taxon>Geodermatophilales</taxon>
        <taxon>Geodermatophilaceae</taxon>
        <taxon>Blastococcus</taxon>
    </lineage>
</organism>
<evidence type="ECO:0000313" key="3">
    <source>
        <dbReference type="Proteomes" id="UP001233673"/>
    </source>
</evidence>
<gene>
    <name evidence="2" type="ORF">QOZ88_18085</name>
</gene>
<dbReference type="Gene3D" id="3.40.50.1820">
    <property type="entry name" value="alpha/beta hydrolase"/>
    <property type="match status" value="1"/>
</dbReference>